<dbReference type="Proteomes" id="UP000001880">
    <property type="component" value="Chromosome"/>
</dbReference>
<dbReference type="RefSeq" id="WP_012829938.1">
    <property type="nucleotide sequence ID" value="NC_013440.1"/>
</dbReference>
<dbReference type="AlphaFoldDB" id="D0LSW8"/>
<reference evidence="2 3" key="1">
    <citation type="journal article" date="2010" name="Stand. Genomic Sci.">
        <title>Complete genome sequence of Haliangium ochraceum type strain (SMP-2).</title>
        <authorList>
            <consortium name="US DOE Joint Genome Institute (JGI-PGF)"/>
            <person name="Ivanova N."/>
            <person name="Daum C."/>
            <person name="Lang E."/>
            <person name="Abt B."/>
            <person name="Kopitz M."/>
            <person name="Saunders E."/>
            <person name="Lapidus A."/>
            <person name="Lucas S."/>
            <person name="Glavina Del Rio T."/>
            <person name="Nolan M."/>
            <person name="Tice H."/>
            <person name="Copeland A."/>
            <person name="Cheng J.F."/>
            <person name="Chen F."/>
            <person name="Bruce D."/>
            <person name="Goodwin L."/>
            <person name="Pitluck S."/>
            <person name="Mavromatis K."/>
            <person name="Pati A."/>
            <person name="Mikhailova N."/>
            <person name="Chen A."/>
            <person name="Palaniappan K."/>
            <person name="Land M."/>
            <person name="Hauser L."/>
            <person name="Chang Y.J."/>
            <person name="Jeffries C.D."/>
            <person name="Detter J.C."/>
            <person name="Brettin T."/>
            <person name="Rohde M."/>
            <person name="Goker M."/>
            <person name="Bristow J."/>
            <person name="Markowitz V."/>
            <person name="Eisen J.A."/>
            <person name="Hugenholtz P."/>
            <person name="Kyrpides N.C."/>
            <person name="Klenk H.P."/>
        </authorList>
    </citation>
    <scope>NUCLEOTIDE SEQUENCE [LARGE SCALE GENOMIC DNA]</scope>
    <source>
        <strain evidence="3">DSM 14365 / CIP 107738 / JCM 11303 / AJ 13395 / SMP-2</strain>
    </source>
</reference>
<protein>
    <submittedName>
        <fullName evidence="2">Uncharacterized protein</fullName>
    </submittedName>
</protein>
<dbReference type="STRING" id="502025.Hoch_4851"/>
<sequence length="338" mass="37359">MSPQPSPAEPATHVPDAPDTPARVHELAGLHGDNPLAFLAALGTLRTLARARPDAGVRLAWQFRGAWKPVLHLAHARTRAEIIDALHAELAQPSDALNLLNEDGEPRDNIKLAPAELRQLLRAEVGRFAATDRGDRTALDFLAAFACDAVPTRDEKSVEDTALRTMSGAGHQHFLKTMRDLVEASTPEKLEHALFEAWQYQDDKLSLRWDPQDDRRYALRWTEPSKEPARTVHGANRLAIEALPLMPTAPRGTRLATTGFSKLGTRQTYWTWPIWEAPVSPAVAASLLTLAGLQEEKPPRAELAARGIVEIYRARRLTVGKFRNFTPGAPPPSKDKPR</sequence>
<dbReference type="OrthoDB" id="4750310at2"/>
<gene>
    <name evidence="2" type="ordered locus">Hoch_4851</name>
</gene>
<dbReference type="KEGG" id="hoh:Hoch_4851"/>
<name>D0LSW8_HALO1</name>
<dbReference type="EMBL" id="CP001804">
    <property type="protein sequence ID" value="ACY17340.1"/>
    <property type="molecule type" value="Genomic_DNA"/>
</dbReference>
<evidence type="ECO:0000313" key="3">
    <source>
        <dbReference type="Proteomes" id="UP000001880"/>
    </source>
</evidence>
<organism evidence="2 3">
    <name type="scientific">Haliangium ochraceum (strain DSM 14365 / JCM 11303 / SMP-2)</name>
    <dbReference type="NCBI Taxonomy" id="502025"/>
    <lineage>
        <taxon>Bacteria</taxon>
        <taxon>Pseudomonadati</taxon>
        <taxon>Myxococcota</taxon>
        <taxon>Polyangia</taxon>
        <taxon>Haliangiales</taxon>
        <taxon>Kofleriaceae</taxon>
        <taxon>Haliangium</taxon>
    </lineage>
</organism>
<accession>D0LSW8</accession>
<evidence type="ECO:0000313" key="2">
    <source>
        <dbReference type="EMBL" id="ACY17340.1"/>
    </source>
</evidence>
<feature type="region of interest" description="Disordered" evidence="1">
    <location>
        <begin position="1"/>
        <end position="20"/>
    </location>
</feature>
<dbReference type="HOGENOM" id="CLU_820770_0_0_7"/>
<evidence type="ECO:0000256" key="1">
    <source>
        <dbReference type="SAM" id="MobiDB-lite"/>
    </source>
</evidence>
<proteinExistence type="predicted"/>
<keyword evidence="3" id="KW-1185">Reference proteome</keyword>
<dbReference type="eggNOG" id="ENOG5032R0M">
    <property type="taxonomic scope" value="Bacteria"/>
</dbReference>